<feature type="transmembrane region" description="Helical" evidence="19">
    <location>
        <begin position="42"/>
        <end position="60"/>
    </location>
</feature>
<evidence type="ECO:0000256" key="15">
    <source>
        <dbReference type="ARBA" id="ARBA00034036"/>
    </source>
</evidence>
<evidence type="ECO:0000256" key="2">
    <source>
        <dbReference type="ARBA" id="ARBA00004166"/>
    </source>
</evidence>
<evidence type="ECO:0000256" key="3">
    <source>
        <dbReference type="ARBA" id="ARBA00008109"/>
    </source>
</evidence>
<comment type="similarity">
    <text evidence="3 19">Belongs to the cation transport ATPase (P-type) (TC 3.A.3) family. Type IV subfamily.</text>
</comment>
<dbReference type="GO" id="GO:0140326">
    <property type="term" value="F:ATPase-coupled intramembrane lipid transporter activity"/>
    <property type="evidence" value="ECO:0007669"/>
    <property type="project" value="UniProtKB-EC"/>
</dbReference>
<dbReference type="SUPFAM" id="SSF81665">
    <property type="entry name" value="Calcium ATPase, transmembrane domain M"/>
    <property type="match status" value="1"/>
</dbReference>
<dbReference type="InterPro" id="IPR036412">
    <property type="entry name" value="HAD-like_sf"/>
</dbReference>
<feature type="binding site" evidence="17">
    <location>
        <position position="945"/>
    </location>
    <ligand>
        <name>ATP</name>
        <dbReference type="ChEBI" id="CHEBI:30616"/>
    </ligand>
</feature>
<dbReference type="InterPro" id="IPR008250">
    <property type="entry name" value="ATPase_P-typ_transduc_dom_A_sf"/>
</dbReference>
<gene>
    <name evidence="23" type="ORF">U0070_000502</name>
</gene>
<feature type="transmembrane region" description="Helical" evidence="19">
    <location>
        <begin position="601"/>
        <end position="625"/>
    </location>
</feature>
<dbReference type="NCBIfam" id="TIGR01652">
    <property type="entry name" value="ATPase-Plipid"/>
    <property type="match status" value="1"/>
</dbReference>
<sequence>MMCCEWLRCCGGGEPRPRTVWLGHPEKRDQRYPRNVINNQKYNFFTFLPGVLFSQFRYFFNFYFLLLACSQFVPEMRLGALYTYWVPLGFVLAVTIIREAVEEIRCYVRDKEVNSQVYSRLTSRGTVKVKSSNIQVGDLILVEKNQRVPADMIFLRTSEKNGSCFLRTDQLDGETDWKLRLPVACTQRLPTAADLLQIRSYVYAEEPNIDIHNFLGTFTREDSDPPISESLSIENTLWAGTVIASVKRGGGLGGPAGSLAAGYKEQEEKVRTQKETMRVQAGLNSVGEEEWSHSHLSLAQARVPLSNHLLQQQAEGGVPSSQSRPSAETVHRALLLCHLLSLPSERSLIVCSLQAWPSTLDTSLCPIAAPWRALLTDVFKPLCSGGPGWEGEGTEARPASPRIRLSPGSPELTRCIPPTSPTPSLCWVSLWHPPHDLVEMVLGLLIIWLPAFSIFSHGKRENYILTVLLNSHQNRQYRFTSGPPACNKDGEGGEVLRRSFLPRAKLGRHAESSHARERARDRREAVVSFHADERSSYFCMLIRLVAQEISSYPQLTYHQRMLLPQASPVQSWSVWKGPQAGGIEDLFIDLPPALPLLPAPFPAFVFIWTWSLVPGTVVGVVLYTGRELRSVMNTSDPRSKIGLFDLEVNCLTKILFGALVVVSLVMVALQHFAGRWYLQIIRFLLLFSNIIPISLRVNLDMGKIVYSWVIRRDSKIPGTVVRSSTIPEQLGRISYLLTDKTGTLTQNEMVFKRLHLGTVAYGLDSMDEVQSHIFSIYTQQSQEPPAQKGPTVTTKVRRTMSSRVHEAVKAIALCHNVTPVYESNGVTDQAEAEKQFEDSCRVYQASSPDEVALVQWTESVGLTLVGRDQSSMQLRTPGDQILNLTILQVFPFTYESKRMGIIVRDESTGEITFYMKGADVVMAGIVQYNDWLEEECGNMAREGLRVLVVAKKSLTEEQYQDFEARYVQAKLSVHDRSLKVATVIESLEMEMELLCLTGVEDQLQADVRPTLETLRNAGIKVWMLTGDKLETATCTAKNAHLVTRNQDIHVFRLVTNRGEAHLELNAFRRKHDCALVISGDSLEVCLKYYEYEFMELACQCPAVVCCRCAPTQKAQIVRLLQERTGKLTCAVGDGGNDVSMIQESDCGVGVEGKEGKQASLAADFSITQFKHLGRLLMVHGRNSYKRSAALSQFVIHRSLCISTMQAVFSSVFYFASVPLYQGFLIIGYSTIYTMFPVFSLVLDKDVKSEVAMLYPELYKDLLKGRPLSYKTFLIWVLISIYQGSTIMYGALLLFESEFVHIVAISFTSLILTELLMVALTIQTWHWLMTVAELLSLACYIASLMSTSSPPCHSSGRCLSSPWSAVSPSTSSSTCGDDSLPPATRSSRRKLQGGSRKSSLCSPRGGTQGLCA</sequence>
<keyword evidence="9 18" id="KW-0460">Magnesium</keyword>
<comment type="catalytic activity">
    <reaction evidence="15 19">
        <text>ATP + H2O + phospholipidSide 1 = ADP + phosphate + phospholipidSide 2.</text>
        <dbReference type="EC" id="7.6.2.1"/>
    </reaction>
</comment>
<dbReference type="EC" id="7.6.2.1" evidence="19"/>
<evidence type="ECO:0000256" key="16">
    <source>
        <dbReference type="PIRSR" id="PIRSR606539-1"/>
    </source>
</evidence>
<feature type="binding site" evidence="17">
    <location>
        <position position="1113"/>
    </location>
    <ligand>
        <name>ATP</name>
        <dbReference type="ChEBI" id="CHEBI:30616"/>
    </ligand>
</feature>
<evidence type="ECO:0000256" key="12">
    <source>
        <dbReference type="ARBA" id="ARBA00023034"/>
    </source>
</evidence>
<dbReference type="NCBIfam" id="TIGR01494">
    <property type="entry name" value="ATPase_P-type"/>
    <property type="match status" value="2"/>
</dbReference>
<dbReference type="InterPro" id="IPR001757">
    <property type="entry name" value="P_typ_ATPase"/>
</dbReference>
<feature type="binding site" evidence="17">
    <location>
        <position position="741"/>
    </location>
    <ligand>
        <name>ATP</name>
        <dbReference type="ChEBI" id="CHEBI:30616"/>
    </ligand>
</feature>
<evidence type="ECO:0000256" key="8">
    <source>
        <dbReference type="ARBA" id="ARBA00022840"/>
    </source>
</evidence>
<feature type="binding site" evidence="18">
    <location>
        <position position="1137"/>
    </location>
    <ligand>
        <name>Mg(2+)</name>
        <dbReference type="ChEBI" id="CHEBI:18420"/>
    </ligand>
</feature>
<evidence type="ECO:0000256" key="1">
    <source>
        <dbReference type="ARBA" id="ARBA00001946"/>
    </source>
</evidence>
<dbReference type="Proteomes" id="UP001488838">
    <property type="component" value="Unassembled WGS sequence"/>
</dbReference>
<evidence type="ECO:0000256" key="11">
    <source>
        <dbReference type="ARBA" id="ARBA00022989"/>
    </source>
</evidence>
<dbReference type="InterPro" id="IPR044492">
    <property type="entry name" value="P_typ_ATPase_HD_dom"/>
</dbReference>
<dbReference type="Gene3D" id="3.40.50.1000">
    <property type="entry name" value="HAD superfamily/HAD-like"/>
    <property type="match status" value="1"/>
</dbReference>
<dbReference type="GO" id="GO:0006897">
    <property type="term" value="P:endocytosis"/>
    <property type="evidence" value="ECO:0007669"/>
    <property type="project" value="TreeGrafter"/>
</dbReference>
<dbReference type="InterPro" id="IPR032631">
    <property type="entry name" value="P-type_ATPase_N"/>
</dbReference>
<feature type="binding site" evidence="17">
    <location>
        <position position="1107"/>
    </location>
    <ligand>
        <name>ATP</name>
        <dbReference type="ChEBI" id="CHEBI:30616"/>
    </ligand>
</feature>
<proteinExistence type="inferred from homology"/>
<feature type="transmembrane region" description="Helical" evidence="19">
    <location>
        <begin position="1298"/>
        <end position="1319"/>
    </location>
</feature>
<comment type="subcellular location">
    <subcellularLocation>
        <location evidence="2">Golgi apparatus</location>
        <location evidence="2">trans-Golgi network membrane</location>
        <topology evidence="2">Multi-pass membrane protein</topology>
    </subcellularLocation>
    <subcellularLocation>
        <location evidence="19">Membrane</location>
        <topology evidence="19">Multi-pass membrane protein</topology>
    </subcellularLocation>
</comment>
<keyword evidence="11 19" id="KW-1133">Transmembrane helix</keyword>
<dbReference type="InterPro" id="IPR006539">
    <property type="entry name" value="P-type_ATPase_IV"/>
</dbReference>
<feature type="binding site" evidence="17">
    <location>
        <position position="1136"/>
    </location>
    <ligand>
        <name>ATP</name>
        <dbReference type="ChEBI" id="CHEBI:30616"/>
    </ligand>
</feature>
<accession>A0AAW0IJA4</accession>
<dbReference type="InterPro" id="IPR023299">
    <property type="entry name" value="ATPase_P-typ_cyto_dom_N"/>
</dbReference>
<feature type="transmembrane region" description="Helical" evidence="19">
    <location>
        <begin position="1272"/>
        <end position="1292"/>
    </location>
</feature>
<dbReference type="InterPro" id="IPR023298">
    <property type="entry name" value="ATPase_P-typ_TM_dom_sf"/>
</dbReference>
<feature type="binding site" evidence="17">
    <location>
        <position position="850"/>
    </location>
    <ligand>
        <name>ATP</name>
        <dbReference type="ChEBI" id="CHEBI:30616"/>
    </ligand>
</feature>
<dbReference type="SFLD" id="SFLDG00002">
    <property type="entry name" value="C1.7:_P-type_atpase_like"/>
    <property type="match status" value="1"/>
</dbReference>
<evidence type="ECO:0000256" key="10">
    <source>
        <dbReference type="ARBA" id="ARBA00022967"/>
    </source>
</evidence>
<feature type="region of interest" description="Disordered" evidence="20">
    <location>
        <begin position="390"/>
        <end position="412"/>
    </location>
</feature>
<comment type="caution">
    <text evidence="23">The sequence shown here is derived from an EMBL/GenBank/DDBJ whole genome shotgun (WGS) entry which is preliminary data.</text>
</comment>
<dbReference type="PANTHER" id="PTHR24092:SF49">
    <property type="entry name" value="PHOSPHOLIPID-TRANSPORTING ATPASE IIA-RELATED"/>
    <property type="match status" value="1"/>
</dbReference>
<evidence type="ECO:0000256" key="18">
    <source>
        <dbReference type="PIRSR" id="PIRSR606539-3"/>
    </source>
</evidence>
<dbReference type="FunFam" id="3.40.50.1000:FF:000009">
    <property type="entry name" value="Phospholipid-transporting ATPase"/>
    <property type="match status" value="1"/>
</dbReference>
<keyword evidence="7 17" id="KW-0547">Nucleotide-binding</keyword>
<dbReference type="PRINTS" id="PR00119">
    <property type="entry name" value="CATATPASE"/>
</dbReference>
<evidence type="ECO:0000256" key="13">
    <source>
        <dbReference type="ARBA" id="ARBA00023055"/>
    </source>
</evidence>
<evidence type="ECO:0000256" key="19">
    <source>
        <dbReference type="RuleBase" id="RU362033"/>
    </source>
</evidence>
<feature type="domain" description="P-type ATPase C-terminal" evidence="22">
    <location>
        <begin position="1160"/>
        <end position="1350"/>
    </location>
</feature>
<evidence type="ECO:0000313" key="23">
    <source>
        <dbReference type="EMBL" id="KAK7814186.1"/>
    </source>
</evidence>
<dbReference type="Pfam" id="PF16209">
    <property type="entry name" value="PhoLip_ATPase_N"/>
    <property type="match status" value="1"/>
</dbReference>
<dbReference type="InterPro" id="IPR018303">
    <property type="entry name" value="ATPase_P-typ_P_site"/>
</dbReference>
<feature type="transmembrane region" description="Helical" evidence="19">
    <location>
        <begin position="1220"/>
        <end position="1242"/>
    </location>
</feature>
<keyword evidence="10 19" id="KW-1278">Translocase</keyword>
<evidence type="ECO:0000256" key="9">
    <source>
        <dbReference type="ARBA" id="ARBA00022842"/>
    </source>
</evidence>
<dbReference type="SUPFAM" id="SSF81660">
    <property type="entry name" value="Metal cation-transporting ATPase, ATP-binding domain N"/>
    <property type="match status" value="1"/>
</dbReference>
<dbReference type="FunFam" id="3.40.1110.10:FF:000008">
    <property type="entry name" value="Phospholipid-transporting ATPase"/>
    <property type="match status" value="1"/>
</dbReference>
<evidence type="ECO:0000256" key="4">
    <source>
        <dbReference type="ARBA" id="ARBA00022448"/>
    </source>
</evidence>
<feature type="binding site" evidence="17">
    <location>
        <position position="1025"/>
    </location>
    <ligand>
        <name>ATP</name>
        <dbReference type="ChEBI" id="CHEBI:30616"/>
    </ligand>
</feature>
<organism evidence="23 24">
    <name type="scientific">Myodes glareolus</name>
    <name type="common">Bank vole</name>
    <name type="synonym">Clethrionomys glareolus</name>
    <dbReference type="NCBI Taxonomy" id="447135"/>
    <lineage>
        <taxon>Eukaryota</taxon>
        <taxon>Metazoa</taxon>
        <taxon>Chordata</taxon>
        <taxon>Craniata</taxon>
        <taxon>Vertebrata</taxon>
        <taxon>Euteleostomi</taxon>
        <taxon>Mammalia</taxon>
        <taxon>Eutheria</taxon>
        <taxon>Euarchontoglires</taxon>
        <taxon>Glires</taxon>
        <taxon>Rodentia</taxon>
        <taxon>Myomorpha</taxon>
        <taxon>Muroidea</taxon>
        <taxon>Cricetidae</taxon>
        <taxon>Arvicolinae</taxon>
        <taxon>Myodes</taxon>
    </lineage>
</organism>
<dbReference type="SUPFAM" id="SSF56784">
    <property type="entry name" value="HAD-like"/>
    <property type="match status" value="1"/>
</dbReference>
<dbReference type="GO" id="GO:0000287">
    <property type="term" value="F:magnesium ion binding"/>
    <property type="evidence" value="ECO:0007669"/>
    <property type="project" value="UniProtKB-UniRule"/>
</dbReference>
<feature type="transmembrane region" description="Helical" evidence="19">
    <location>
        <begin position="646"/>
        <end position="670"/>
    </location>
</feature>
<dbReference type="InterPro" id="IPR023214">
    <property type="entry name" value="HAD_sf"/>
</dbReference>
<dbReference type="EMBL" id="JBBHLL010000125">
    <property type="protein sequence ID" value="KAK7814186.1"/>
    <property type="molecule type" value="Genomic_DNA"/>
</dbReference>
<dbReference type="Gene3D" id="3.40.1110.10">
    <property type="entry name" value="Calcium-transporting ATPase, cytoplasmic domain N"/>
    <property type="match status" value="1"/>
</dbReference>
<feature type="binding site" evidence="17">
    <location>
        <position position="892"/>
    </location>
    <ligand>
        <name>ATP</name>
        <dbReference type="ChEBI" id="CHEBI:30616"/>
    </ligand>
</feature>
<feature type="binding site" evidence="17">
    <location>
        <position position="916"/>
    </location>
    <ligand>
        <name>ATP</name>
        <dbReference type="ChEBI" id="CHEBI:30616"/>
    </ligand>
</feature>
<evidence type="ECO:0000259" key="22">
    <source>
        <dbReference type="Pfam" id="PF16212"/>
    </source>
</evidence>
<evidence type="ECO:0000256" key="7">
    <source>
        <dbReference type="ARBA" id="ARBA00022741"/>
    </source>
</evidence>
<keyword evidence="5 19" id="KW-0812">Transmembrane</keyword>
<dbReference type="SFLD" id="SFLDF00027">
    <property type="entry name" value="p-type_atpase"/>
    <property type="match status" value="1"/>
</dbReference>
<dbReference type="Gene3D" id="2.70.150.10">
    <property type="entry name" value="Calcium-transporting ATPase, cytoplasmic transduction domain A"/>
    <property type="match status" value="1"/>
</dbReference>
<feature type="binding site" evidence="18">
    <location>
        <position position="1133"/>
    </location>
    <ligand>
        <name>Mg(2+)</name>
        <dbReference type="ChEBI" id="CHEBI:18420"/>
    </ligand>
</feature>
<keyword evidence="24" id="KW-1185">Reference proteome</keyword>
<dbReference type="PROSITE" id="PS00154">
    <property type="entry name" value="ATPASE_E1_E2"/>
    <property type="match status" value="1"/>
</dbReference>
<feature type="binding site" evidence="17">
    <location>
        <position position="1026"/>
    </location>
    <ligand>
        <name>ATP</name>
        <dbReference type="ChEBI" id="CHEBI:30616"/>
    </ligand>
</feature>
<dbReference type="SUPFAM" id="SSF81653">
    <property type="entry name" value="Calcium ATPase, transduction domain A"/>
    <property type="match status" value="1"/>
</dbReference>
<keyword evidence="13" id="KW-0445">Lipid transport</keyword>
<keyword evidence="12" id="KW-0333">Golgi apparatus</keyword>
<feature type="binding site" evidence="18">
    <location>
        <position position="739"/>
    </location>
    <ligand>
        <name>Mg(2+)</name>
        <dbReference type="ChEBI" id="CHEBI:18420"/>
    </ligand>
</feature>
<reference evidence="23 24" key="1">
    <citation type="journal article" date="2023" name="bioRxiv">
        <title>Conserved and derived expression patterns and positive selection on dental genes reveal complex evolutionary context of ever-growing rodent molars.</title>
        <authorList>
            <person name="Calamari Z.T."/>
            <person name="Song A."/>
            <person name="Cohen E."/>
            <person name="Akter M."/>
            <person name="Roy R.D."/>
            <person name="Hallikas O."/>
            <person name="Christensen M.M."/>
            <person name="Li P."/>
            <person name="Marangoni P."/>
            <person name="Jernvall J."/>
            <person name="Klein O.D."/>
        </authorList>
    </citation>
    <scope>NUCLEOTIDE SEQUENCE [LARGE SCALE GENOMIC DNA]</scope>
    <source>
        <strain evidence="23">V071</strain>
    </source>
</reference>
<dbReference type="GO" id="GO:0005886">
    <property type="term" value="C:plasma membrane"/>
    <property type="evidence" value="ECO:0007669"/>
    <property type="project" value="TreeGrafter"/>
</dbReference>
<feature type="region of interest" description="Disordered" evidence="20">
    <location>
        <begin position="1367"/>
        <end position="1411"/>
    </location>
</feature>
<dbReference type="GO" id="GO:0006890">
    <property type="term" value="P:retrograde vesicle-mediated transport, Golgi to endoplasmic reticulum"/>
    <property type="evidence" value="ECO:0007669"/>
    <property type="project" value="TreeGrafter"/>
</dbReference>
<feature type="transmembrane region" description="Helical" evidence="19">
    <location>
        <begin position="1194"/>
        <end position="1214"/>
    </location>
</feature>
<dbReference type="GO" id="GO:0005802">
    <property type="term" value="C:trans-Golgi network"/>
    <property type="evidence" value="ECO:0007669"/>
    <property type="project" value="TreeGrafter"/>
</dbReference>
<protein>
    <recommendedName>
        <fullName evidence="19">Phospholipid-transporting ATPase</fullName>
        <ecNumber evidence="19">7.6.2.1</ecNumber>
    </recommendedName>
</protein>
<feature type="binding site" evidence="17">
    <location>
        <position position="739"/>
    </location>
    <ligand>
        <name>ATP</name>
        <dbReference type="ChEBI" id="CHEBI:30616"/>
    </ligand>
</feature>
<feature type="domain" description="P-type ATPase N-terminal" evidence="21">
    <location>
        <begin position="25"/>
        <end position="85"/>
    </location>
</feature>
<evidence type="ECO:0000256" key="6">
    <source>
        <dbReference type="ARBA" id="ARBA00022723"/>
    </source>
</evidence>
<dbReference type="GO" id="GO:0005524">
    <property type="term" value="F:ATP binding"/>
    <property type="evidence" value="ECO:0007669"/>
    <property type="project" value="UniProtKB-UniRule"/>
</dbReference>
<feature type="binding site" evidence="17">
    <location>
        <position position="1137"/>
    </location>
    <ligand>
        <name>ATP</name>
        <dbReference type="ChEBI" id="CHEBI:30616"/>
    </ligand>
</feature>
<evidence type="ECO:0000256" key="17">
    <source>
        <dbReference type="PIRSR" id="PIRSR606539-2"/>
    </source>
</evidence>
<evidence type="ECO:0000259" key="21">
    <source>
        <dbReference type="Pfam" id="PF16209"/>
    </source>
</evidence>
<dbReference type="GO" id="GO:0016887">
    <property type="term" value="F:ATP hydrolysis activity"/>
    <property type="evidence" value="ECO:0007669"/>
    <property type="project" value="InterPro"/>
</dbReference>
<evidence type="ECO:0000256" key="5">
    <source>
        <dbReference type="ARBA" id="ARBA00022692"/>
    </source>
</evidence>
<dbReference type="SFLD" id="SFLDS00003">
    <property type="entry name" value="Haloacid_Dehalogenase"/>
    <property type="match status" value="1"/>
</dbReference>
<keyword evidence="6 18" id="KW-0479">Metal-binding</keyword>
<feature type="binding site" evidence="17">
    <location>
        <position position="740"/>
    </location>
    <ligand>
        <name>ATP</name>
        <dbReference type="ChEBI" id="CHEBI:30616"/>
    </ligand>
</feature>
<keyword evidence="14 19" id="KW-0472">Membrane</keyword>
<dbReference type="GO" id="GO:0005768">
    <property type="term" value="C:endosome"/>
    <property type="evidence" value="ECO:0007669"/>
    <property type="project" value="TreeGrafter"/>
</dbReference>
<feature type="binding site" evidence="17">
    <location>
        <position position="1027"/>
    </location>
    <ligand>
        <name>ATP</name>
        <dbReference type="ChEBI" id="CHEBI:30616"/>
    </ligand>
</feature>
<evidence type="ECO:0000256" key="14">
    <source>
        <dbReference type="ARBA" id="ARBA00023136"/>
    </source>
</evidence>
<keyword evidence="4" id="KW-0813">Transport</keyword>
<keyword evidence="8 17" id="KW-0067">ATP-binding</keyword>
<feature type="transmembrane region" description="Helical" evidence="19">
    <location>
        <begin position="676"/>
        <end position="695"/>
    </location>
</feature>
<dbReference type="PANTHER" id="PTHR24092">
    <property type="entry name" value="PROBABLE PHOSPHOLIPID-TRANSPORTING ATPASE"/>
    <property type="match status" value="1"/>
</dbReference>
<evidence type="ECO:0000313" key="24">
    <source>
        <dbReference type="Proteomes" id="UP001488838"/>
    </source>
</evidence>
<name>A0AAW0IJA4_MYOGA</name>
<feature type="binding site" evidence="18">
    <location>
        <position position="741"/>
    </location>
    <ligand>
        <name>Mg(2+)</name>
        <dbReference type="ChEBI" id="CHEBI:18420"/>
    </ligand>
</feature>
<feature type="active site" description="4-aspartylphosphate intermediate" evidence="16">
    <location>
        <position position="739"/>
    </location>
</feature>
<comment type="cofactor">
    <cofactor evidence="1 18">
        <name>Mg(2+)</name>
        <dbReference type="ChEBI" id="CHEBI:18420"/>
    </cofactor>
</comment>
<dbReference type="Pfam" id="PF00702">
    <property type="entry name" value="Hydrolase"/>
    <property type="match status" value="1"/>
</dbReference>
<evidence type="ECO:0000256" key="20">
    <source>
        <dbReference type="SAM" id="MobiDB-lite"/>
    </source>
</evidence>
<dbReference type="Pfam" id="PF16212">
    <property type="entry name" value="PhoLip_ATPase_C"/>
    <property type="match status" value="1"/>
</dbReference>
<dbReference type="GO" id="GO:0045332">
    <property type="term" value="P:phospholipid translocation"/>
    <property type="evidence" value="ECO:0007669"/>
    <property type="project" value="TreeGrafter"/>
</dbReference>
<dbReference type="InterPro" id="IPR032630">
    <property type="entry name" value="P_typ_ATPase_c"/>
</dbReference>